<accession>A0A4R6JS69</accession>
<keyword evidence="2" id="KW-0812">Transmembrane</keyword>
<proteinExistence type="predicted"/>
<feature type="region of interest" description="Disordered" evidence="1">
    <location>
        <begin position="1"/>
        <end position="21"/>
    </location>
</feature>
<feature type="compositionally biased region" description="Low complexity" evidence="1">
    <location>
        <begin position="176"/>
        <end position="190"/>
    </location>
</feature>
<dbReference type="Proteomes" id="UP000294901">
    <property type="component" value="Unassembled WGS sequence"/>
</dbReference>
<gene>
    <name evidence="3" type="ORF">C8E87_3004</name>
</gene>
<evidence type="ECO:0000256" key="2">
    <source>
        <dbReference type="SAM" id="Phobius"/>
    </source>
</evidence>
<keyword evidence="2" id="KW-0472">Membrane</keyword>
<evidence type="ECO:0000313" key="4">
    <source>
        <dbReference type="Proteomes" id="UP000294901"/>
    </source>
</evidence>
<reference evidence="3 4" key="1">
    <citation type="submission" date="2019-03" db="EMBL/GenBank/DDBJ databases">
        <title>Sequencing the genomes of 1000 actinobacteria strains.</title>
        <authorList>
            <person name="Klenk H.-P."/>
        </authorList>
    </citation>
    <scope>NUCLEOTIDE SEQUENCE [LARGE SCALE GENOMIC DNA]</scope>
    <source>
        <strain evidence="3 4">DSM 43805</strain>
    </source>
</reference>
<dbReference type="RefSeq" id="WP_133873669.1">
    <property type="nucleotide sequence ID" value="NZ_BOMD01000105.1"/>
</dbReference>
<dbReference type="AlphaFoldDB" id="A0A4R6JS69"/>
<sequence length="197" mass="20528">MTSEPPSIESQPPTANLEPSVPAQPRRLNLAWAIPAATVAALALFASGWLSGSAYADNQNAKDDAVATATAVTDPYGGLDAGEIGIPNEELPETTAPPGPDLSPSDIRLTPKVAEKNCFGSAGCNVTVKVQMAYQGPALSEDETFEVTYELLGDENGPIIGTFEVSGPSYTEDEQSLSTKSSKTKISAKVTDVERVG</sequence>
<keyword evidence="2" id="KW-1133">Transmembrane helix</keyword>
<feature type="transmembrane region" description="Helical" evidence="2">
    <location>
        <begin position="30"/>
        <end position="50"/>
    </location>
</feature>
<protein>
    <submittedName>
        <fullName evidence="3">Uncharacterized protein</fullName>
    </submittedName>
</protein>
<feature type="compositionally biased region" description="Polar residues" evidence="1">
    <location>
        <begin position="1"/>
        <end position="14"/>
    </location>
</feature>
<evidence type="ECO:0000313" key="3">
    <source>
        <dbReference type="EMBL" id="TDO39319.1"/>
    </source>
</evidence>
<dbReference type="OrthoDB" id="4218022at2"/>
<dbReference type="EMBL" id="SNWR01000001">
    <property type="protein sequence ID" value="TDO39319.1"/>
    <property type="molecule type" value="Genomic_DNA"/>
</dbReference>
<feature type="region of interest" description="Disordered" evidence="1">
    <location>
        <begin position="85"/>
        <end position="105"/>
    </location>
</feature>
<keyword evidence="4" id="KW-1185">Reference proteome</keyword>
<comment type="caution">
    <text evidence="3">The sequence shown here is derived from an EMBL/GenBank/DDBJ whole genome shotgun (WGS) entry which is preliminary data.</text>
</comment>
<feature type="region of interest" description="Disordered" evidence="1">
    <location>
        <begin position="166"/>
        <end position="197"/>
    </location>
</feature>
<organism evidence="3 4">
    <name type="scientific">Paractinoplanes brasiliensis</name>
    <dbReference type="NCBI Taxonomy" id="52695"/>
    <lineage>
        <taxon>Bacteria</taxon>
        <taxon>Bacillati</taxon>
        <taxon>Actinomycetota</taxon>
        <taxon>Actinomycetes</taxon>
        <taxon>Micromonosporales</taxon>
        <taxon>Micromonosporaceae</taxon>
        <taxon>Paractinoplanes</taxon>
    </lineage>
</organism>
<evidence type="ECO:0000256" key="1">
    <source>
        <dbReference type="SAM" id="MobiDB-lite"/>
    </source>
</evidence>
<name>A0A4R6JS69_9ACTN</name>